<dbReference type="EMBL" id="MT141754">
    <property type="protein sequence ID" value="QJA69994.1"/>
    <property type="molecule type" value="Genomic_DNA"/>
</dbReference>
<organism evidence="1">
    <name type="scientific">viral metagenome</name>
    <dbReference type="NCBI Taxonomy" id="1070528"/>
    <lineage>
        <taxon>unclassified sequences</taxon>
        <taxon>metagenomes</taxon>
        <taxon>organismal metagenomes</taxon>
    </lineage>
</organism>
<dbReference type="Pfam" id="PF13481">
    <property type="entry name" value="AAA_25"/>
    <property type="match status" value="1"/>
</dbReference>
<reference evidence="1" key="1">
    <citation type="submission" date="2020-03" db="EMBL/GenBank/DDBJ databases">
        <title>The deep terrestrial virosphere.</title>
        <authorList>
            <person name="Holmfeldt K."/>
            <person name="Nilsson E."/>
            <person name="Simone D."/>
            <person name="Lopez-Fernandez M."/>
            <person name="Wu X."/>
            <person name="de Brujin I."/>
            <person name="Lundin D."/>
            <person name="Andersson A."/>
            <person name="Bertilsson S."/>
            <person name="Dopson M."/>
        </authorList>
    </citation>
    <scope>NUCLEOTIDE SEQUENCE</scope>
    <source>
        <strain evidence="1">MM415A04091</strain>
    </source>
</reference>
<dbReference type="InterPro" id="IPR027417">
    <property type="entry name" value="P-loop_NTPase"/>
</dbReference>
<evidence type="ECO:0000313" key="1">
    <source>
        <dbReference type="EMBL" id="QJA69994.1"/>
    </source>
</evidence>
<name>A0A6M3JIT3_9ZZZZ</name>
<protein>
    <submittedName>
        <fullName evidence="1">Putative ATPase domain containing protein</fullName>
    </submittedName>
</protein>
<gene>
    <name evidence="1" type="ORF">MM415A04091_0011</name>
</gene>
<proteinExistence type="predicted"/>
<dbReference type="SUPFAM" id="SSF52540">
    <property type="entry name" value="P-loop containing nucleoside triphosphate hydrolases"/>
    <property type="match status" value="1"/>
</dbReference>
<dbReference type="Gene3D" id="3.40.50.300">
    <property type="entry name" value="P-loop containing nucleotide triphosphate hydrolases"/>
    <property type="match status" value="1"/>
</dbReference>
<dbReference type="AlphaFoldDB" id="A0A6M3JIT3"/>
<sequence>MTEESLISTLDPIVSEVPGGVLYEYIEQHDSWPAIQIRDIKRSRSGDIMCELTAFCEKPGSMTPCTGIKFNLSSLTARKQTATGLKESYLDITATWIDWSRILNDVCLRTIKIYRNGHDVEDVWPIGEIPKPSYLIEPILPLHQPTIIFGEGGAGKGHFTMTLAIIAQLPFIDNNLGVKPLTTPSNCLYLDYESDYSAFQRTLSGLCMGLETAVGLKRMQMSAPIPDCIEQISNKVFNEKIEFIIVDSLGPAAGGNINDAEPAIKLYSCLRQLKDVTTLIIAHNSKDPLSRTKSVYGSVFFTNLARSVWELKKSQIEDSSEMIVALKHIKYNARKQSPMGFCFTFDNDTGGINVKRQDLTTTDLEVEMKLEDRIKNLLLRDGLQTQVQITEKLGVNKETIKTYLWRGVKKQYLVKVGDGYGIPSNY</sequence>
<accession>A0A6M3JIT3</accession>